<comment type="caution">
    <text evidence="1">The sequence shown here is derived from an EMBL/GenBank/DDBJ whole genome shotgun (WGS) entry which is preliminary data.</text>
</comment>
<keyword evidence="2" id="KW-1185">Reference proteome</keyword>
<name>A0AAD8XX28_9STRA</name>
<dbReference type="AlphaFoldDB" id="A0AAD8XX28"/>
<dbReference type="Proteomes" id="UP001224775">
    <property type="component" value="Unassembled WGS sequence"/>
</dbReference>
<gene>
    <name evidence="1" type="ORF">QTG54_014176</name>
</gene>
<evidence type="ECO:0000313" key="2">
    <source>
        <dbReference type="Proteomes" id="UP001224775"/>
    </source>
</evidence>
<reference evidence="1" key="1">
    <citation type="submission" date="2023-06" db="EMBL/GenBank/DDBJ databases">
        <title>Survivors Of The Sea: Transcriptome response of Skeletonema marinoi to long-term dormancy.</title>
        <authorList>
            <person name="Pinder M.I.M."/>
            <person name="Kourtchenko O."/>
            <person name="Robertson E.K."/>
            <person name="Larsson T."/>
            <person name="Maumus F."/>
            <person name="Osuna-Cruz C.M."/>
            <person name="Vancaester E."/>
            <person name="Stenow R."/>
            <person name="Vandepoele K."/>
            <person name="Ploug H."/>
            <person name="Bruchert V."/>
            <person name="Godhe A."/>
            <person name="Topel M."/>
        </authorList>
    </citation>
    <scope>NUCLEOTIDE SEQUENCE</scope>
    <source>
        <strain evidence="1">R05AC</strain>
    </source>
</reference>
<proteinExistence type="predicted"/>
<evidence type="ECO:0000313" key="1">
    <source>
        <dbReference type="EMBL" id="KAK1735110.1"/>
    </source>
</evidence>
<sequence length="280" mass="30640">MASEATASIDYEAVGPAYSSPDITSCPPLVQLRAYGICCPFFETEEDQEARVGAQLLTNYPITWYRKQTVIESISDDEEDNETNDHPSREGGGFIDGLVTSVDKLFGKDSTSSVYYGVPATLSIIDTEQCGPLIKVQATSMGNDDEECWDDEHSDTQNNQTRRLPSISIPLHLVDSVSAGWSLIGDNTQGGIKLFARKPQSAGLLGLNSGEELLRFDTHGGGGDDWSEAVLPVKSTEPNEYADRIITRLKALIAWNRKRMADDVQQGKIVTPSNFVEISE</sequence>
<organism evidence="1 2">
    <name type="scientific">Skeletonema marinoi</name>
    <dbReference type="NCBI Taxonomy" id="267567"/>
    <lineage>
        <taxon>Eukaryota</taxon>
        <taxon>Sar</taxon>
        <taxon>Stramenopiles</taxon>
        <taxon>Ochrophyta</taxon>
        <taxon>Bacillariophyta</taxon>
        <taxon>Coscinodiscophyceae</taxon>
        <taxon>Thalassiosirophycidae</taxon>
        <taxon>Thalassiosirales</taxon>
        <taxon>Skeletonemataceae</taxon>
        <taxon>Skeletonema</taxon>
        <taxon>Skeletonema marinoi-dohrnii complex</taxon>
    </lineage>
</organism>
<dbReference type="EMBL" id="JATAAI010000035">
    <property type="protein sequence ID" value="KAK1735110.1"/>
    <property type="molecule type" value="Genomic_DNA"/>
</dbReference>
<accession>A0AAD8XX28</accession>
<protein>
    <submittedName>
        <fullName evidence="1">Uncharacterized protein</fullName>
    </submittedName>
</protein>